<dbReference type="InterPro" id="IPR001173">
    <property type="entry name" value="Glyco_trans_2-like"/>
</dbReference>
<proteinExistence type="inferred from homology"/>
<dbReference type="Proteomes" id="UP000444174">
    <property type="component" value="Unassembled WGS sequence"/>
</dbReference>
<keyword evidence="4" id="KW-0812">Transmembrane</keyword>
<comment type="similarity">
    <text evidence="1">Belongs to the glycosyltransferase 2 family.</text>
</comment>
<dbReference type="RefSeq" id="WP_153216589.1">
    <property type="nucleotide sequence ID" value="NZ_WIBF01000009.1"/>
</dbReference>
<keyword evidence="4" id="KW-1133">Transmembrane helix</keyword>
<dbReference type="Gene3D" id="3.90.550.60">
    <property type="match status" value="1"/>
</dbReference>
<dbReference type="Pfam" id="PF00535">
    <property type="entry name" value="Glycos_transf_2"/>
    <property type="match status" value="1"/>
</dbReference>
<keyword evidence="7" id="KW-1185">Reference proteome</keyword>
<evidence type="ECO:0000259" key="5">
    <source>
        <dbReference type="Pfam" id="PF00535"/>
    </source>
</evidence>
<reference evidence="6 7" key="1">
    <citation type="submission" date="2019-10" db="EMBL/GenBank/DDBJ databases">
        <title>Epibacterium sp. nov., isolated from seawater.</title>
        <authorList>
            <person name="Zhang X."/>
            <person name="Li N."/>
        </authorList>
    </citation>
    <scope>NUCLEOTIDE SEQUENCE [LARGE SCALE GENOMIC DNA]</scope>
    <source>
        <strain evidence="6 7">SM1979</strain>
    </source>
</reference>
<keyword evidence="3 6" id="KW-0808">Transferase</keyword>
<gene>
    <name evidence="6" type="ORF">GFB49_14190</name>
</gene>
<name>A0A843YK66_9RHOB</name>
<evidence type="ECO:0000256" key="4">
    <source>
        <dbReference type="SAM" id="Phobius"/>
    </source>
</evidence>
<dbReference type="PANTHER" id="PTHR43179:SF12">
    <property type="entry name" value="GALACTOFURANOSYLTRANSFERASE GLFT2"/>
    <property type="match status" value="1"/>
</dbReference>
<comment type="caution">
    <text evidence="6">The sequence shown here is derived from an EMBL/GenBank/DDBJ whole genome shotgun (WGS) entry which is preliminary data.</text>
</comment>
<feature type="transmembrane region" description="Helical" evidence="4">
    <location>
        <begin position="269"/>
        <end position="292"/>
    </location>
</feature>
<evidence type="ECO:0000313" key="6">
    <source>
        <dbReference type="EMBL" id="MQQ09613.1"/>
    </source>
</evidence>
<evidence type="ECO:0000256" key="3">
    <source>
        <dbReference type="ARBA" id="ARBA00022679"/>
    </source>
</evidence>
<dbReference type="AlphaFoldDB" id="A0A843YK66"/>
<dbReference type="PANTHER" id="PTHR43179">
    <property type="entry name" value="RHAMNOSYLTRANSFERASE WBBL"/>
    <property type="match status" value="1"/>
</dbReference>
<organism evidence="6 7">
    <name type="scientific">Tritonibacter litoralis</name>
    <dbReference type="NCBI Taxonomy" id="2662264"/>
    <lineage>
        <taxon>Bacteria</taxon>
        <taxon>Pseudomonadati</taxon>
        <taxon>Pseudomonadota</taxon>
        <taxon>Alphaproteobacteria</taxon>
        <taxon>Rhodobacterales</taxon>
        <taxon>Paracoccaceae</taxon>
        <taxon>Tritonibacter</taxon>
    </lineage>
</organism>
<keyword evidence="2" id="KW-0328">Glycosyltransferase</keyword>
<dbReference type="SUPFAM" id="SSF53448">
    <property type="entry name" value="Nucleotide-diphospho-sugar transferases"/>
    <property type="match status" value="1"/>
</dbReference>
<dbReference type="EMBL" id="WIBF01000009">
    <property type="protein sequence ID" value="MQQ09613.1"/>
    <property type="molecule type" value="Genomic_DNA"/>
</dbReference>
<protein>
    <submittedName>
        <fullName evidence="6">Glycosyltransferase</fullName>
    </submittedName>
</protein>
<evidence type="ECO:0000256" key="2">
    <source>
        <dbReference type="ARBA" id="ARBA00022676"/>
    </source>
</evidence>
<accession>A0A843YK66</accession>
<feature type="domain" description="Glycosyltransferase 2-like" evidence="5">
    <location>
        <begin position="14"/>
        <end position="149"/>
    </location>
</feature>
<dbReference type="InterPro" id="IPR029044">
    <property type="entry name" value="Nucleotide-diphossugar_trans"/>
</dbReference>
<evidence type="ECO:0000256" key="1">
    <source>
        <dbReference type="ARBA" id="ARBA00006739"/>
    </source>
</evidence>
<sequence>MTNPNSTPRRLVAVVVTYNRLDKLKVTLARLLDSPEAELAAVVVANNASTDGTSEWLATQTDPRLDIMNSTENTGGAGGFEMGMRRAMEAHNPDWLVVMDDDGRPEPGGLAAFHALPAGKWDAVAAAVYFPSGEICEMNRPSRNPFWHAPEFLRTLFGGGRSGFHIRPSDYEGSGLQIDVTSFVGFFISADAVRKIGYPDPALFIYGDDGIYTLGLTKSGGRIGFEPSVRFEHDLTSFQGKSGVEKTAVQRGRLTPLWKVYYYHRNLLILYRMAAGVLFWPALLAVIPKWLLKARHYGEDRAIFMRLLRAALWDGLLRRPGLSHAEVLRRSK</sequence>
<dbReference type="CDD" id="cd04185">
    <property type="entry name" value="GT_2_like_b"/>
    <property type="match status" value="1"/>
</dbReference>
<dbReference type="GO" id="GO:0016757">
    <property type="term" value="F:glycosyltransferase activity"/>
    <property type="evidence" value="ECO:0007669"/>
    <property type="project" value="UniProtKB-KW"/>
</dbReference>
<keyword evidence="4" id="KW-0472">Membrane</keyword>
<evidence type="ECO:0000313" key="7">
    <source>
        <dbReference type="Proteomes" id="UP000444174"/>
    </source>
</evidence>